<gene>
    <name evidence="7" type="ORF">GYA93_11140</name>
</gene>
<feature type="domain" description="D-isomer specific 2-hydroxyacid dehydrogenase catalytic" evidence="5">
    <location>
        <begin position="22"/>
        <end position="315"/>
    </location>
</feature>
<dbReference type="GO" id="GO:0016616">
    <property type="term" value="F:oxidoreductase activity, acting on the CH-OH group of donors, NAD or NADP as acceptor"/>
    <property type="evidence" value="ECO:0007669"/>
    <property type="project" value="InterPro"/>
</dbReference>
<dbReference type="PROSITE" id="PS00670">
    <property type="entry name" value="D_2_HYDROXYACID_DH_2"/>
    <property type="match status" value="1"/>
</dbReference>
<dbReference type="InterPro" id="IPR050418">
    <property type="entry name" value="D-iso_2-hydroxyacid_DH_PdxB"/>
</dbReference>
<dbReference type="InterPro" id="IPR006139">
    <property type="entry name" value="D-isomer_2_OHA_DH_cat_dom"/>
</dbReference>
<evidence type="ECO:0000313" key="7">
    <source>
        <dbReference type="EMBL" id="NDK90133.1"/>
    </source>
</evidence>
<dbReference type="PANTHER" id="PTHR43761">
    <property type="entry name" value="D-ISOMER SPECIFIC 2-HYDROXYACID DEHYDROGENASE FAMILY PROTEIN (AFU_ORTHOLOGUE AFUA_1G13630)"/>
    <property type="match status" value="1"/>
</dbReference>
<evidence type="ECO:0000256" key="4">
    <source>
        <dbReference type="RuleBase" id="RU003719"/>
    </source>
</evidence>
<keyword evidence="2 4" id="KW-0560">Oxidoreductase</keyword>
<evidence type="ECO:0000256" key="2">
    <source>
        <dbReference type="ARBA" id="ARBA00023002"/>
    </source>
</evidence>
<dbReference type="InterPro" id="IPR029752">
    <property type="entry name" value="D-isomer_DH_CS1"/>
</dbReference>
<dbReference type="Gene3D" id="3.40.50.720">
    <property type="entry name" value="NAD(P)-binding Rossmann-like Domain"/>
    <property type="match status" value="2"/>
</dbReference>
<evidence type="ECO:0000313" key="8">
    <source>
        <dbReference type="Proteomes" id="UP000466307"/>
    </source>
</evidence>
<keyword evidence="3" id="KW-0520">NAD</keyword>
<dbReference type="Proteomes" id="UP000466307">
    <property type="component" value="Unassembled WGS sequence"/>
</dbReference>
<dbReference type="PROSITE" id="PS00671">
    <property type="entry name" value="D_2_HYDROXYACID_DH_3"/>
    <property type="match status" value="1"/>
</dbReference>
<dbReference type="GO" id="GO:0003714">
    <property type="term" value="F:transcription corepressor activity"/>
    <property type="evidence" value="ECO:0007669"/>
    <property type="project" value="InterPro"/>
</dbReference>
<accession>A0A7K3LPH3</accession>
<name>A0A7K3LPH3_9ACTN</name>
<evidence type="ECO:0000259" key="6">
    <source>
        <dbReference type="Pfam" id="PF02826"/>
    </source>
</evidence>
<dbReference type="PANTHER" id="PTHR43761:SF1">
    <property type="entry name" value="D-ISOMER SPECIFIC 2-HYDROXYACID DEHYDROGENASE CATALYTIC DOMAIN-CONTAINING PROTEIN-RELATED"/>
    <property type="match status" value="1"/>
</dbReference>
<dbReference type="SUPFAM" id="SSF51735">
    <property type="entry name" value="NAD(P)-binding Rossmann-fold domains"/>
    <property type="match status" value="1"/>
</dbReference>
<sequence length="325" mass="34097">MTAVDSRPLAVYTDIVDTDPRPGIDILERSGVATRVIGSADPEVIAREGAGAHALLLGYSPITVEILDALPDVKIVAAQSVGTDMIDVDACRERGIWVTNVAGVATQEVAGHALALTLALARGIVALDNDVRAGQWDGTTVPMRRLSNLTVGVVGLGRIGAAYASMVGPLVEGVVGYDPMGSADGVEQCTLDEVFERADVVSLHLPSTPETDGLVDARRLGLMKPGSMLVNVSRGSLIDEQAVLDALDSGRLAGAGLDVLAEEPPNPDHRLIRHARTVVTPHAAYISEATMDAYVEVQARNVALVLTGDDPTHVVLEGTRGRTNR</sequence>
<dbReference type="Pfam" id="PF00389">
    <property type="entry name" value="2-Hacid_dh"/>
    <property type="match status" value="1"/>
</dbReference>
<dbReference type="RefSeq" id="WP_059039464.1">
    <property type="nucleotide sequence ID" value="NZ_JAADZU010000031.1"/>
</dbReference>
<evidence type="ECO:0000259" key="5">
    <source>
        <dbReference type="Pfam" id="PF00389"/>
    </source>
</evidence>
<dbReference type="AlphaFoldDB" id="A0A7K3LPH3"/>
<dbReference type="GO" id="GO:0051287">
    <property type="term" value="F:NAD binding"/>
    <property type="evidence" value="ECO:0007669"/>
    <property type="project" value="InterPro"/>
</dbReference>
<dbReference type="InterPro" id="IPR036291">
    <property type="entry name" value="NAD(P)-bd_dom_sf"/>
</dbReference>
<dbReference type="InterPro" id="IPR029753">
    <property type="entry name" value="D-isomer_DH_CS"/>
</dbReference>
<reference evidence="7 8" key="1">
    <citation type="submission" date="2020-01" db="EMBL/GenBank/DDBJ databases">
        <title>Investigation of new actinobacteria for the biodesulphurisation of diesel fuel.</title>
        <authorList>
            <person name="Athi Narayanan S.M."/>
        </authorList>
    </citation>
    <scope>NUCLEOTIDE SEQUENCE [LARGE SCALE GENOMIC DNA]</scope>
    <source>
        <strain evidence="7 8">213E</strain>
    </source>
</reference>
<dbReference type="EMBL" id="JAADZU010000031">
    <property type="protein sequence ID" value="NDK90133.1"/>
    <property type="molecule type" value="Genomic_DNA"/>
</dbReference>
<organism evidence="7 8">
    <name type="scientific">Gordonia desulfuricans</name>
    <dbReference type="NCBI Taxonomy" id="89051"/>
    <lineage>
        <taxon>Bacteria</taxon>
        <taxon>Bacillati</taxon>
        <taxon>Actinomycetota</taxon>
        <taxon>Actinomycetes</taxon>
        <taxon>Mycobacteriales</taxon>
        <taxon>Gordoniaceae</taxon>
        <taxon>Gordonia</taxon>
    </lineage>
</organism>
<comment type="similarity">
    <text evidence="1 4">Belongs to the D-isomer specific 2-hydroxyacid dehydrogenase family.</text>
</comment>
<protein>
    <submittedName>
        <fullName evidence="7">C-terminal binding protein</fullName>
    </submittedName>
</protein>
<evidence type="ECO:0000256" key="1">
    <source>
        <dbReference type="ARBA" id="ARBA00005854"/>
    </source>
</evidence>
<dbReference type="SUPFAM" id="SSF52283">
    <property type="entry name" value="Formate/glycerate dehydrogenase catalytic domain-like"/>
    <property type="match status" value="1"/>
</dbReference>
<dbReference type="CDD" id="cd05299">
    <property type="entry name" value="CtBP_dh"/>
    <property type="match status" value="1"/>
</dbReference>
<proteinExistence type="inferred from homology"/>
<comment type="caution">
    <text evidence="7">The sequence shown here is derived from an EMBL/GenBank/DDBJ whole genome shotgun (WGS) entry which is preliminary data.</text>
</comment>
<dbReference type="InterPro" id="IPR006140">
    <property type="entry name" value="D-isomer_DH_NAD-bd"/>
</dbReference>
<keyword evidence="8" id="KW-1185">Reference proteome</keyword>
<evidence type="ECO:0000256" key="3">
    <source>
        <dbReference type="ARBA" id="ARBA00023027"/>
    </source>
</evidence>
<dbReference type="Pfam" id="PF02826">
    <property type="entry name" value="2-Hacid_dh_C"/>
    <property type="match status" value="1"/>
</dbReference>
<dbReference type="InterPro" id="IPR043322">
    <property type="entry name" value="CtBP"/>
</dbReference>
<feature type="domain" description="D-isomer specific 2-hydroxyacid dehydrogenase NAD-binding" evidence="6">
    <location>
        <begin position="114"/>
        <end position="284"/>
    </location>
</feature>
<dbReference type="PROSITE" id="PS00065">
    <property type="entry name" value="D_2_HYDROXYACID_DH_1"/>
    <property type="match status" value="1"/>
</dbReference>